<dbReference type="Gene3D" id="1.20.1250.20">
    <property type="entry name" value="MFS general substrate transporter like domains"/>
    <property type="match status" value="1"/>
</dbReference>
<keyword evidence="3 5" id="KW-1133">Transmembrane helix</keyword>
<evidence type="ECO:0000313" key="7">
    <source>
        <dbReference type="Proteomes" id="UP001186944"/>
    </source>
</evidence>
<evidence type="ECO:0000256" key="3">
    <source>
        <dbReference type="ARBA" id="ARBA00022989"/>
    </source>
</evidence>
<dbReference type="Proteomes" id="UP001186944">
    <property type="component" value="Unassembled WGS sequence"/>
</dbReference>
<dbReference type="SUPFAM" id="SSF103473">
    <property type="entry name" value="MFS general substrate transporter"/>
    <property type="match status" value="1"/>
</dbReference>
<feature type="transmembrane region" description="Helical" evidence="5">
    <location>
        <begin position="208"/>
        <end position="225"/>
    </location>
</feature>
<keyword evidence="7" id="KW-1185">Reference proteome</keyword>
<feature type="transmembrane region" description="Helical" evidence="5">
    <location>
        <begin position="245"/>
        <end position="262"/>
    </location>
</feature>
<dbReference type="Pfam" id="PF07690">
    <property type="entry name" value="MFS_1"/>
    <property type="match status" value="1"/>
</dbReference>
<dbReference type="InterPro" id="IPR011701">
    <property type="entry name" value="MFS"/>
</dbReference>
<dbReference type="AlphaFoldDB" id="A0AA88YH42"/>
<dbReference type="PANTHER" id="PTHR21576">
    <property type="entry name" value="UNCHARACTERIZED NODULIN-LIKE PROTEIN"/>
    <property type="match status" value="1"/>
</dbReference>
<reference evidence="6" key="1">
    <citation type="submission" date="2019-08" db="EMBL/GenBank/DDBJ databases">
        <title>The improved chromosome-level genome for the pearl oyster Pinctada fucata martensii using PacBio sequencing and Hi-C.</title>
        <authorList>
            <person name="Zheng Z."/>
        </authorList>
    </citation>
    <scope>NUCLEOTIDE SEQUENCE</scope>
    <source>
        <strain evidence="6">ZZ-2019</strain>
        <tissue evidence="6">Adductor muscle</tissue>
    </source>
</reference>
<feature type="transmembrane region" description="Helical" evidence="5">
    <location>
        <begin position="297"/>
        <end position="319"/>
    </location>
</feature>
<comment type="subcellular location">
    <subcellularLocation>
        <location evidence="1">Membrane</location>
        <topology evidence="1">Multi-pass membrane protein</topology>
    </subcellularLocation>
</comment>
<feature type="transmembrane region" description="Helical" evidence="5">
    <location>
        <begin position="6"/>
        <end position="22"/>
    </location>
</feature>
<evidence type="ECO:0000313" key="6">
    <source>
        <dbReference type="EMBL" id="KAK3104792.1"/>
    </source>
</evidence>
<dbReference type="EMBL" id="VSWD01000004">
    <property type="protein sequence ID" value="KAK3104792.1"/>
    <property type="molecule type" value="Genomic_DNA"/>
</dbReference>
<evidence type="ECO:0000256" key="2">
    <source>
        <dbReference type="ARBA" id="ARBA00022692"/>
    </source>
</evidence>
<feature type="transmembrane region" description="Helical" evidence="5">
    <location>
        <begin position="380"/>
        <end position="399"/>
    </location>
</feature>
<accession>A0AA88YH42</accession>
<feature type="transmembrane region" description="Helical" evidence="5">
    <location>
        <begin position="274"/>
        <end position="291"/>
    </location>
</feature>
<sequence length="415" mass="45867">VEIHSSLLAGGFGLSFLPGILFDRYGPTWIILLGLLLTVPPYVFLWTASNNVLFYSRNIWLVAIYFLIAGTGSVFVFTTVLTTNIKNFAPKNRSKIVGLLGAVYAGSPSIISVIYYQTLQQSQASDSFGSAMMLFAMCFGCVCLFYIIFLRLDTKSIQSGSEEILISSVEDQMSSREMKTFNTFEREEDEVQASVGVSVKQLFSDKRYWLILCISGFISVVGTTFRNHLTVITKSVGLSQFDESIVIIIPISDIIACILIGVISDSMRERVPRIYILLLACVSFTVCPILAMIWGNIYWVLCIATVLSGIGTGIFWTIFPAVVSEMFHVNNLGRNWGIAMSLTSLLRWAAQETFGALYDNNTPKDSIYCESGIACVRSGLFILVISGVLSLVLSVILIIKENKIKCCNPTDQDSL</sequence>
<dbReference type="GO" id="GO:0016020">
    <property type="term" value="C:membrane"/>
    <property type="evidence" value="ECO:0007669"/>
    <property type="project" value="UniProtKB-SubCell"/>
</dbReference>
<keyword evidence="2 5" id="KW-0812">Transmembrane</keyword>
<name>A0AA88YH42_PINIB</name>
<evidence type="ECO:0000256" key="1">
    <source>
        <dbReference type="ARBA" id="ARBA00004141"/>
    </source>
</evidence>
<keyword evidence="4 5" id="KW-0472">Membrane</keyword>
<dbReference type="InterPro" id="IPR036259">
    <property type="entry name" value="MFS_trans_sf"/>
</dbReference>
<dbReference type="GO" id="GO:0022857">
    <property type="term" value="F:transmembrane transporter activity"/>
    <property type="evidence" value="ECO:0007669"/>
    <property type="project" value="InterPro"/>
</dbReference>
<gene>
    <name evidence="6" type="ORF">FSP39_010277</name>
</gene>
<feature type="transmembrane region" description="Helical" evidence="5">
    <location>
        <begin position="128"/>
        <end position="149"/>
    </location>
</feature>
<feature type="transmembrane region" description="Helical" evidence="5">
    <location>
        <begin position="96"/>
        <end position="116"/>
    </location>
</feature>
<dbReference type="PANTHER" id="PTHR21576:SF158">
    <property type="entry name" value="RIBOSOMAL RNA-PROCESSING PROTEIN 12-LIKE CONSERVED DOMAIN-CONTAINING PROTEIN"/>
    <property type="match status" value="1"/>
</dbReference>
<proteinExistence type="predicted"/>
<feature type="transmembrane region" description="Helical" evidence="5">
    <location>
        <begin position="29"/>
        <end position="47"/>
    </location>
</feature>
<evidence type="ECO:0008006" key="8">
    <source>
        <dbReference type="Google" id="ProtNLM"/>
    </source>
</evidence>
<organism evidence="6 7">
    <name type="scientific">Pinctada imbricata</name>
    <name type="common">Atlantic pearl-oyster</name>
    <name type="synonym">Pinctada martensii</name>
    <dbReference type="NCBI Taxonomy" id="66713"/>
    <lineage>
        <taxon>Eukaryota</taxon>
        <taxon>Metazoa</taxon>
        <taxon>Spiralia</taxon>
        <taxon>Lophotrochozoa</taxon>
        <taxon>Mollusca</taxon>
        <taxon>Bivalvia</taxon>
        <taxon>Autobranchia</taxon>
        <taxon>Pteriomorphia</taxon>
        <taxon>Pterioida</taxon>
        <taxon>Pterioidea</taxon>
        <taxon>Pteriidae</taxon>
        <taxon>Pinctada</taxon>
    </lineage>
</organism>
<comment type="caution">
    <text evidence="6">The sequence shown here is derived from an EMBL/GenBank/DDBJ whole genome shotgun (WGS) entry which is preliminary data.</text>
</comment>
<feature type="transmembrane region" description="Helical" evidence="5">
    <location>
        <begin position="59"/>
        <end position="84"/>
    </location>
</feature>
<evidence type="ECO:0000256" key="5">
    <source>
        <dbReference type="SAM" id="Phobius"/>
    </source>
</evidence>
<feature type="non-terminal residue" evidence="6">
    <location>
        <position position="1"/>
    </location>
</feature>
<evidence type="ECO:0000256" key="4">
    <source>
        <dbReference type="ARBA" id="ARBA00023136"/>
    </source>
</evidence>
<protein>
    <recommendedName>
        <fullName evidence="8">Major facilitator superfamily (MFS) profile domain-containing protein</fullName>
    </recommendedName>
</protein>